<evidence type="ECO:0000313" key="1">
    <source>
        <dbReference type="EMBL" id="GMG37198.1"/>
    </source>
</evidence>
<protein>
    <submittedName>
        <fullName evidence="1">Unnamed protein product</fullName>
    </submittedName>
</protein>
<organism evidence="1 2">
    <name type="scientific">Ambrosiozyma monospora</name>
    <name type="common">Yeast</name>
    <name type="synonym">Endomycopsis monosporus</name>
    <dbReference type="NCBI Taxonomy" id="43982"/>
    <lineage>
        <taxon>Eukaryota</taxon>
        <taxon>Fungi</taxon>
        <taxon>Dikarya</taxon>
        <taxon>Ascomycota</taxon>
        <taxon>Saccharomycotina</taxon>
        <taxon>Pichiomycetes</taxon>
        <taxon>Pichiales</taxon>
        <taxon>Pichiaceae</taxon>
        <taxon>Ambrosiozyma</taxon>
    </lineage>
</organism>
<dbReference type="Proteomes" id="UP001165063">
    <property type="component" value="Unassembled WGS sequence"/>
</dbReference>
<accession>A0A9W6YTU2</accession>
<evidence type="ECO:0000313" key="2">
    <source>
        <dbReference type="Proteomes" id="UP001165063"/>
    </source>
</evidence>
<name>A0A9W6YTU2_AMBMO</name>
<keyword evidence="2" id="KW-1185">Reference proteome</keyword>
<comment type="caution">
    <text evidence="1">The sequence shown here is derived from an EMBL/GenBank/DDBJ whole genome shotgun (WGS) entry which is preliminary data.</text>
</comment>
<dbReference type="AlphaFoldDB" id="A0A9W6YTU2"/>
<dbReference type="EMBL" id="BSXU01002401">
    <property type="protein sequence ID" value="GMG37198.1"/>
    <property type="molecule type" value="Genomic_DNA"/>
</dbReference>
<reference evidence="1" key="1">
    <citation type="submission" date="2023-04" db="EMBL/GenBank/DDBJ databases">
        <title>Ambrosiozyma monospora NBRC 1965.</title>
        <authorList>
            <person name="Ichikawa N."/>
            <person name="Sato H."/>
            <person name="Tonouchi N."/>
        </authorList>
    </citation>
    <scope>NUCLEOTIDE SEQUENCE</scope>
    <source>
        <strain evidence="1">NBRC 1965</strain>
    </source>
</reference>
<sequence>MKVNMKLDCVQIGRMKGLLAHVLNNSMDDKKAGTTNTTTTHDADANTILIQLAHTALKVGIEYSPSTKDSIMFVIA</sequence>
<gene>
    <name evidence="1" type="ORF">Amon01_000477100</name>
</gene>
<proteinExistence type="predicted"/>